<sequence length="406" mass="46875">MSYNQDELVAPAWLNDEFFRGVLREANKDTSIELAGKCVLRPGTNMGDHYGSVMFRTTVKYRSRNTDGEQSVNLIMKTAPEADGMKKELLEDNKMFGIEIRMYSKILPEMARLLKDIGEEYKYPRFIYGALKPHSIVILEDISNQGWVMGGFIETIDDMKPIINDIAMFHAASVVMESKDPNFSIENHFSMTDKFMSFELMINKGFNDLLYLAQTYPEFAPFAKPLMKFQRDLRKVLDAAYTPSTTFQNVLNHGDFQIKNMLHQIDAQGRHTDTILLDYQICCWTTPAIDLYCLLDMQATQELKDSSRNELLYLYYQKYAELLKRMGFVGKIPTLLDLQIELLRCAGIEMFHYAVFQSFRYLAADMDMEAFVTGECVNPALNNPEYKKLMYTELSRLLHQGTLLDD</sequence>
<dbReference type="Gene3D" id="3.90.1200.10">
    <property type="match status" value="1"/>
</dbReference>
<keyword evidence="3" id="KW-1185">Reference proteome</keyword>
<dbReference type="InterPro" id="IPR004119">
    <property type="entry name" value="EcKL"/>
</dbReference>
<evidence type="ECO:0000313" key="3">
    <source>
        <dbReference type="Proteomes" id="UP000075880"/>
    </source>
</evidence>
<dbReference type="SUPFAM" id="SSF56112">
    <property type="entry name" value="Protein kinase-like (PK-like)"/>
    <property type="match status" value="1"/>
</dbReference>
<organism evidence="2 3">
    <name type="scientific">Anopheles atroparvus</name>
    <name type="common">European mosquito</name>
    <dbReference type="NCBI Taxonomy" id="41427"/>
    <lineage>
        <taxon>Eukaryota</taxon>
        <taxon>Metazoa</taxon>
        <taxon>Ecdysozoa</taxon>
        <taxon>Arthropoda</taxon>
        <taxon>Hexapoda</taxon>
        <taxon>Insecta</taxon>
        <taxon>Pterygota</taxon>
        <taxon>Neoptera</taxon>
        <taxon>Endopterygota</taxon>
        <taxon>Diptera</taxon>
        <taxon>Nematocera</taxon>
        <taxon>Culicoidea</taxon>
        <taxon>Culicidae</taxon>
        <taxon>Anophelinae</taxon>
        <taxon>Anopheles</taxon>
    </lineage>
</organism>
<evidence type="ECO:0000259" key="1">
    <source>
        <dbReference type="SMART" id="SM00587"/>
    </source>
</evidence>
<evidence type="ECO:0000313" key="2">
    <source>
        <dbReference type="EnsemblMetazoa" id="ENSAATROPP002354"/>
    </source>
</evidence>
<dbReference type="InterPro" id="IPR011009">
    <property type="entry name" value="Kinase-like_dom_sf"/>
</dbReference>
<dbReference type="InterPro" id="IPR015897">
    <property type="entry name" value="CHK_kinase-like"/>
</dbReference>
<dbReference type="Pfam" id="PF02958">
    <property type="entry name" value="EcKL"/>
    <property type="match status" value="1"/>
</dbReference>
<dbReference type="AlphaFoldDB" id="A0AAG5CV17"/>
<name>A0AAG5CV17_ANOAO</name>
<dbReference type="PANTHER" id="PTHR11012">
    <property type="entry name" value="PROTEIN KINASE-LIKE DOMAIN-CONTAINING"/>
    <property type="match status" value="1"/>
</dbReference>
<protein>
    <recommendedName>
        <fullName evidence="1">CHK kinase-like domain-containing protein</fullName>
    </recommendedName>
</protein>
<dbReference type="PANTHER" id="PTHR11012:SF12">
    <property type="entry name" value="CHK KINASE-LIKE DOMAIN-CONTAINING PROTEIN-RELATED"/>
    <property type="match status" value="1"/>
</dbReference>
<dbReference type="SMART" id="SM00587">
    <property type="entry name" value="CHK"/>
    <property type="match status" value="1"/>
</dbReference>
<dbReference type="EnsemblMetazoa" id="ENSAATROPT002454">
    <property type="protein sequence ID" value="ENSAATROPP002354"/>
    <property type="gene ID" value="ENSAATROPG001934"/>
</dbReference>
<accession>A0AAG5CV17</accession>
<feature type="domain" description="CHK kinase-like" evidence="1">
    <location>
        <begin position="137"/>
        <end position="325"/>
    </location>
</feature>
<dbReference type="Proteomes" id="UP000075880">
    <property type="component" value="Unassembled WGS sequence"/>
</dbReference>
<proteinExistence type="predicted"/>
<reference evidence="2" key="1">
    <citation type="submission" date="2024-04" db="UniProtKB">
        <authorList>
            <consortium name="EnsemblMetazoa"/>
        </authorList>
    </citation>
    <scope>IDENTIFICATION</scope>
    <source>
        <strain evidence="2">EBRO</strain>
    </source>
</reference>